<organism evidence="1 2">
    <name type="scientific">Aquila chrysaetos chrysaetos</name>
    <dbReference type="NCBI Taxonomy" id="223781"/>
    <lineage>
        <taxon>Eukaryota</taxon>
        <taxon>Metazoa</taxon>
        <taxon>Chordata</taxon>
        <taxon>Craniata</taxon>
        <taxon>Vertebrata</taxon>
        <taxon>Euteleostomi</taxon>
        <taxon>Archelosauria</taxon>
        <taxon>Archosauria</taxon>
        <taxon>Dinosauria</taxon>
        <taxon>Saurischia</taxon>
        <taxon>Theropoda</taxon>
        <taxon>Coelurosauria</taxon>
        <taxon>Aves</taxon>
        <taxon>Neognathae</taxon>
        <taxon>Neoaves</taxon>
        <taxon>Telluraves</taxon>
        <taxon>Accipitrimorphae</taxon>
        <taxon>Accipitriformes</taxon>
        <taxon>Accipitridae</taxon>
        <taxon>Accipitrinae</taxon>
        <taxon>Aquila</taxon>
    </lineage>
</organism>
<reference evidence="1" key="1">
    <citation type="submission" date="2025-08" db="UniProtKB">
        <authorList>
            <consortium name="Ensembl"/>
        </authorList>
    </citation>
    <scope>IDENTIFICATION</scope>
</reference>
<gene>
    <name evidence="1" type="primary">LOC115348581</name>
</gene>
<proteinExistence type="predicted"/>
<dbReference type="InParanoid" id="A0A663F106"/>
<sequence length="303" mass="33288">MVLRNLPLPSLNRAGKLSAGFPASWAICISVTPYHSTASERGTWQTTSNPQTCSFVPDCSASALRLHQQQVTSPWAPAEKMLFSSCPLWKTLFFISLAVLLADFTETGAFASPSECKSATIDDVNESLEKYSKCFHDMIEKSEKASINLLVWTLQGTLDLLRPVQEKFCKQLPPCPLPRAPRNGGLVCVTIGDTQYCKPMCNEGYDFQFLRRSRLYEVCGNTTGFSWTTQLVGGKALAVCNPSEMAISGAKSAYFPTNSTCLHTLAFTETQTEQLNIFLEELGEQGIDGSNRDKAADCILCGY</sequence>
<dbReference type="AlphaFoldDB" id="A0A663F106"/>
<dbReference type="GeneTree" id="ENSGT00610000086460"/>
<protein>
    <recommendedName>
        <fullName evidence="3">Sushi domain-containing protein</fullName>
    </recommendedName>
</protein>
<keyword evidence="2" id="KW-1185">Reference proteome</keyword>
<dbReference type="Proteomes" id="UP000472275">
    <property type="component" value="Chromosome 11"/>
</dbReference>
<dbReference type="Ensembl" id="ENSACCT00020019251.1">
    <property type="protein sequence ID" value="ENSACCP00020018435.1"/>
    <property type="gene ID" value="ENSACCG00020012696.1"/>
</dbReference>
<accession>A0A663F106</accession>
<evidence type="ECO:0008006" key="3">
    <source>
        <dbReference type="Google" id="ProtNLM"/>
    </source>
</evidence>
<evidence type="ECO:0000313" key="2">
    <source>
        <dbReference type="Proteomes" id="UP000472275"/>
    </source>
</evidence>
<name>A0A663F106_AQUCH</name>
<reference evidence="1" key="2">
    <citation type="submission" date="2025-09" db="UniProtKB">
        <authorList>
            <consortium name="Ensembl"/>
        </authorList>
    </citation>
    <scope>IDENTIFICATION</scope>
</reference>
<evidence type="ECO:0000313" key="1">
    <source>
        <dbReference type="Ensembl" id="ENSACCP00020018435.1"/>
    </source>
</evidence>